<organism evidence="2">
    <name type="scientific">Phaffia rhodozyma</name>
    <name type="common">Yeast</name>
    <name type="synonym">Xanthophyllomyces dendrorhous</name>
    <dbReference type="NCBI Taxonomy" id="264483"/>
    <lineage>
        <taxon>Eukaryota</taxon>
        <taxon>Fungi</taxon>
        <taxon>Dikarya</taxon>
        <taxon>Basidiomycota</taxon>
        <taxon>Agaricomycotina</taxon>
        <taxon>Tremellomycetes</taxon>
        <taxon>Cystofilobasidiales</taxon>
        <taxon>Mrakiaceae</taxon>
        <taxon>Phaffia</taxon>
    </lineage>
</organism>
<dbReference type="Pfam" id="PF10384">
    <property type="entry name" value="Scm3"/>
    <property type="match status" value="1"/>
</dbReference>
<name>A0A0F7SRK0_PHARH</name>
<feature type="compositionally biased region" description="Basic and acidic residues" evidence="1">
    <location>
        <begin position="597"/>
        <end position="611"/>
    </location>
</feature>
<evidence type="ECO:0000256" key="1">
    <source>
        <dbReference type="SAM" id="MobiDB-lite"/>
    </source>
</evidence>
<dbReference type="InterPro" id="IPR018465">
    <property type="entry name" value="Scm3/HJURP"/>
</dbReference>
<dbReference type="Gene3D" id="1.10.20.10">
    <property type="entry name" value="Histone, subunit A"/>
    <property type="match status" value="1"/>
</dbReference>
<proteinExistence type="predicted"/>
<feature type="region of interest" description="Disordered" evidence="1">
    <location>
        <begin position="239"/>
        <end position="261"/>
    </location>
</feature>
<feature type="region of interest" description="Disordered" evidence="1">
    <location>
        <begin position="319"/>
        <end position="342"/>
    </location>
</feature>
<dbReference type="EMBL" id="LN483142">
    <property type="protein sequence ID" value="CED83334.1"/>
    <property type="molecule type" value="Genomic_DNA"/>
</dbReference>
<protein>
    <submittedName>
        <fullName evidence="2">Centromere protein Scm3, N-terminal</fullName>
    </submittedName>
</protein>
<feature type="region of interest" description="Disordered" evidence="1">
    <location>
        <begin position="72"/>
        <end position="175"/>
    </location>
</feature>
<feature type="region of interest" description="Disordered" evidence="1">
    <location>
        <begin position="24"/>
        <end position="46"/>
    </location>
</feature>
<dbReference type="GO" id="GO:0042393">
    <property type="term" value="F:histone binding"/>
    <property type="evidence" value="ECO:0007669"/>
    <property type="project" value="InterPro"/>
</dbReference>
<feature type="compositionally biased region" description="Basic and acidic residues" evidence="1">
    <location>
        <begin position="556"/>
        <end position="585"/>
    </location>
</feature>
<feature type="region of interest" description="Disordered" evidence="1">
    <location>
        <begin position="546"/>
        <end position="611"/>
    </location>
</feature>
<accession>A0A0F7SRK0</accession>
<evidence type="ECO:0000313" key="2">
    <source>
        <dbReference type="EMBL" id="CED83334.1"/>
    </source>
</evidence>
<feature type="region of interest" description="Disordered" evidence="1">
    <location>
        <begin position="383"/>
        <end position="484"/>
    </location>
</feature>
<feature type="compositionally biased region" description="Low complexity" evidence="1">
    <location>
        <begin position="164"/>
        <end position="175"/>
    </location>
</feature>
<feature type="compositionally biased region" description="Acidic residues" evidence="1">
    <location>
        <begin position="546"/>
        <end position="555"/>
    </location>
</feature>
<dbReference type="InterPro" id="IPR009072">
    <property type="entry name" value="Histone-fold"/>
</dbReference>
<dbReference type="GO" id="GO:0046982">
    <property type="term" value="F:protein heterodimerization activity"/>
    <property type="evidence" value="ECO:0007669"/>
    <property type="project" value="InterPro"/>
</dbReference>
<feature type="compositionally biased region" description="Low complexity" evidence="1">
    <location>
        <begin position="457"/>
        <end position="468"/>
    </location>
</feature>
<dbReference type="GO" id="GO:0005634">
    <property type="term" value="C:nucleus"/>
    <property type="evidence" value="ECO:0007669"/>
    <property type="project" value="InterPro"/>
</dbReference>
<feature type="compositionally biased region" description="Acidic residues" evidence="1">
    <location>
        <begin position="390"/>
        <end position="412"/>
    </location>
</feature>
<feature type="compositionally biased region" description="Low complexity" evidence="1">
    <location>
        <begin position="26"/>
        <end position="44"/>
    </location>
</feature>
<sequence>MSYPLHSCPYPLYARDRTTTAISLGSTPRYSSPSRPRYATSPRYAFSPQHTISSRVTANRLARPRYQSRVISDISSDLRDEDCSDTASSSTSETESEIVQLSTIAKGKRRALVPVRPTSRRSPIVIDSSSSSSPGESSPLPCRSPVPSVSPSKSPAAFKRKRVSSSSSPSSSSSSIIIIPSTTLPVSSRKPSYQSSLLDTCSSPPIPSVDSSISLPGRCRYELSEPRYARHKPLSDLAGTSKSLSFRREPVSPTTRPRYGRTIEGSTRTLLSFPTRDGPSTPCTSRMSRRSSIGIFSSSPAARATDEVERMLDETADLSVDGQGELTPRRSRTFYERTSSQTIPSPIPASVISAFTSTYRDHPRRLIRIEPMFKRLFTRLVSEAPPSSSDQEEGDADTSESLNVDEEEEYDPLSEFPPEDSQPPTPSTLARFLKPQVAFQPPPLVRRPYKRRRSRWGDSSLGSDPSSSNTPREQALTDEDLASKRYNASLRLLDSWEEIVNKYKGIPMEEDDEIDLLTGELVNDRGRLRASLGDVGLEGFLRDLVAESEGEEGEEEKGLRDDVDIGNDDKGERSGQRREQQREEEPVTIEGFFGGFRKPDDGRRSRLDPDDLKSFMEEEKAMSGNASLALPVSTMTVPTATVAAA</sequence>
<reference evidence="2" key="1">
    <citation type="submission" date="2014-08" db="EMBL/GenBank/DDBJ databases">
        <authorList>
            <person name="Sharma Rahul"/>
            <person name="Thines Marco"/>
        </authorList>
    </citation>
    <scope>NUCLEOTIDE SEQUENCE</scope>
</reference>
<feature type="compositionally biased region" description="Low complexity" evidence="1">
    <location>
        <begin position="120"/>
        <end position="155"/>
    </location>
</feature>
<dbReference type="AlphaFoldDB" id="A0A0F7SRK0"/>